<organism evidence="2 3">
    <name type="scientific">Haloferax massiliensis</name>
    <dbReference type="NCBI Taxonomy" id="1476858"/>
    <lineage>
        <taxon>Archaea</taxon>
        <taxon>Methanobacteriati</taxon>
        <taxon>Methanobacteriota</taxon>
        <taxon>Stenosarchaea group</taxon>
        <taxon>Halobacteria</taxon>
        <taxon>Halobacteriales</taxon>
        <taxon>Haloferacaceae</taxon>
        <taxon>Haloferax</taxon>
    </lineage>
</organism>
<reference evidence="3" key="1">
    <citation type="submission" date="2015-03" db="EMBL/GenBank/DDBJ databases">
        <authorList>
            <person name="Urmite Genomes"/>
        </authorList>
    </citation>
    <scope>NUCLEOTIDE SEQUENCE [LARGE SCALE GENOMIC DNA]</scope>
    <source>
        <strain evidence="3">Arc-Hr</strain>
    </source>
</reference>
<sequence>MTDALSFDITSVDDVAANRDEVVAAVEAHAGTIARELAILQGGDYGQETFKTRRGTWTLKYEAGALQYLRFKGKSGGETYVVSTKQPPEPKALATAMQDYPAFVEAYNDHVESLDGVLDDVPTAFPAVTTTEEIVAQRDQLVSTIREVADTMAGELNRFDGEYGTFTQRVGGTRWELKWDGPRASYLRVGGEGGIYLLSQYEPPAAPDVRELAGDFAAFVEAYNDYVEDLEADLATVSFDDAG</sequence>
<dbReference type="AlphaFoldDB" id="A0A0D6JLP8"/>
<feature type="domain" description="Profilin fold" evidence="1">
    <location>
        <begin position="133"/>
        <end position="225"/>
    </location>
</feature>
<dbReference type="OrthoDB" id="200571at2157"/>
<evidence type="ECO:0000259" key="1">
    <source>
        <dbReference type="Pfam" id="PF26420"/>
    </source>
</evidence>
<keyword evidence="3" id="KW-1185">Reference proteome</keyword>
<evidence type="ECO:0000313" key="2">
    <source>
        <dbReference type="EMBL" id="CQR48812.1"/>
    </source>
</evidence>
<dbReference type="Proteomes" id="UP000198902">
    <property type="component" value="Unassembled WGS sequence"/>
</dbReference>
<proteinExistence type="predicted"/>
<dbReference type="Pfam" id="PF26420">
    <property type="entry name" value="Halo_prof"/>
    <property type="match status" value="2"/>
</dbReference>
<evidence type="ECO:0000313" key="3">
    <source>
        <dbReference type="Proteomes" id="UP000198902"/>
    </source>
</evidence>
<dbReference type="RefSeq" id="WP_089776830.1">
    <property type="nucleotide sequence ID" value="NZ_CABLRR010000001.1"/>
</dbReference>
<dbReference type="InterPro" id="IPR058872">
    <property type="entry name" value="Halo_prof"/>
</dbReference>
<protein>
    <recommendedName>
        <fullName evidence="1">Profilin fold domain-containing protein</fullName>
    </recommendedName>
</protein>
<dbReference type="EMBL" id="CSTE01000001">
    <property type="protein sequence ID" value="CQR48812.1"/>
    <property type="molecule type" value="Genomic_DNA"/>
</dbReference>
<accession>A0A0D6JLP8</accession>
<name>A0A0D6JLP8_9EURY</name>
<feature type="domain" description="Profilin fold" evidence="1">
    <location>
        <begin position="14"/>
        <end position="109"/>
    </location>
</feature>
<gene>
    <name evidence="2" type="ORF">BN996_00260</name>
</gene>